<organism evidence="2 3">
    <name type="scientific">Lithohypha guttulata</name>
    <dbReference type="NCBI Taxonomy" id="1690604"/>
    <lineage>
        <taxon>Eukaryota</taxon>
        <taxon>Fungi</taxon>
        <taxon>Dikarya</taxon>
        <taxon>Ascomycota</taxon>
        <taxon>Pezizomycotina</taxon>
        <taxon>Eurotiomycetes</taxon>
        <taxon>Chaetothyriomycetidae</taxon>
        <taxon>Chaetothyriales</taxon>
        <taxon>Trichomeriaceae</taxon>
        <taxon>Lithohypha</taxon>
    </lineage>
</organism>
<reference evidence="2 3" key="1">
    <citation type="submission" date="2023-08" db="EMBL/GenBank/DDBJ databases">
        <title>Black Yeasts Isolated from many extreme environments.</title>
        <authorList>
            <person name="Coleine C."/>
            <person name="Stajich J.E."/>
            <person name="Selbmann L."/>
        </authorList>
    </citation>
    <scope>NUCLEOTIDE SEQUENCE [LARGE SCALE GENOMIC DNA]</scope>
    <source>
        <strain evidence="2 3">CCFEE 5910</strain>
    </source>
</reference>
<keyword evidence="3" id="KW-1185">Reference proteome</keyword>
<evidence type="ECO:0000313" key="2">
    <source>
        <dbReference type="EMBL" id="KAK5083668.1"/>
    </source>
</evidence>
<feature type="compositionally biased region" description="Basic residues" evidence="1">
    <location>
        <begin position="320"/>
        <end position="330"/>
    </location>
</feature>
<dbReference type="AlphaFoldDB" id="A0AAN7Y5I7"/>
<proteinExistence type="predicted"/>
<name>A0AAN7Y5I7_9EURO</name>
<evidence type="ECO:0008006" key="4">
    <source>
        <dbReference type="Google" id="ProtNLM"/>
    </source>
</evidence>
<feature type="region of interest" description="Disordered" evidence="1">
    <location>
        <begin position="138"/>
        <end position="157"/>
    </location>
</feature>
<evidence type="ECO:0000256" key="1">
    <source>
        <dbReference type="SAM" id="MobiDB-lite"/>
    </source>
</evidence>
<gene>
    <name evidence="2" type="ORF">LTR05_006172</name>
</gene>
<dbReference type="EMBL" id="JAVRRJ010000006">
    <property type="protein sequence ID" value="KAK5083668.1"/>
    <property type="molecule type" value="Genomic_DNA"/>
</dbReference>
<feature type="region of interest" description="Disordered" evidence="1">
    <location>
        <begin position="298"/>
        <end position="330"/>
    </location>
</feature>
<accession>A0AAN7Y5I7</accession>
<protein>
    <recommendedName>
        <fullName evidence="4">SET domain-containing protein</fullName>
    </recommendedName>
</protein>
<comment type="caution">
    <text evidence="2">The sequence shown here is derived from an EMBL/GenBank/DDBJ whole genome shotgun (WGS) entry which is preliminary data.</text>
</comment>
<evidence type="ECO:0000313" key="3">
    <source>
        <dbReference type="Proteomes" id="UP001309876"/>
    </source>
</evidence>
<dbReference type="Proteomes" id="UP001309876">
    <property type="component" value="Unassembled WGS sequence"/>
</dbReference>
<sequence>MEYSKPSSKQSTLPAVSAHALTELPPSLWPSEVVYLQLPVASPHLNDCQRKWLRRKPRPSLEKPSEAGSSIASELLTIRLPLTREDIDARIEVKEIQDEQHPAHGQLGYVHSNTGSEQAQYEAKQLEHNLLLPKFEESQTTTKNSDGHDGLNLQQHNPTQLPIGFWDTSEYDLNLYRDDDIELAVDASQIGNEARFCNDYRGVSAQITGEETKHWDRQSKRSARSWNQPEDATAIEDKNYYSMPNHIAMPNAEFRSVWLEWDANDDAEDHKTQPRSTSVEAAGMEQGIRDVVLSCASKHEQSSSKKEIKNSRNIQNKSKEAKHLRRQQRRNRIGMQGVAIFVLPAGKSGKRKHGIRAGQEVLVSYGKGFWAHHGSTTSA</sequence>
<feature type="compositionally biased region" description="Basic and acidic residues" evidence="1">
    <location>
        <begin position="298"/>
        <end position="310"/>
    </location>
</feature>